<evidence type="ECO:0000259" key="2">
    <source>
        <dbReference type="Pfam" id="PF14340"/>
    </source>
</evidence>
<proteinExistence type="predicted"/>
<keyword evidence="1" id="KW-0812">Transmembrane</keyword>
<evidence type="ECO:0000313" key="3">
    <source>
        <dbReference type="EMBL" id="VAW02419.1"/>
    </source>
</evidence>
<accession>A0A3B0SPA2</accession>
<dbReference type="EMBL" id="UOEK01000232">
    <property type="protein sequence ID" value="VAW02419.1"/>
    <property type="molecule type" value="Genomic_DNA"/>
</dbReference>
<gene>
    <name evidence="3" type="ORF">MNBD_ACTINO02-76</name>
</gene>
<sequence>MSNIQDVRTILTDDRFDRDMRLTRLQGFRGDEADKALKAGLGARIGPAVCGAGGILGVVLASPWILGFFGVLAAIGAFAPNYPAETLYNVFARRRGTEIPPNPAGRRLGCLLAAIFLGGATIAYVVGATIVGAVLGLALGTLALFAAVTNICGASVIFTLLWGSDRAQECALMPALRGTTSE</sequence>
<feature type="domain" description="DUF4395" evidence="2">
    <location>
        <begin position="43"/>
        <end position="161"/>
    </location>
</feature>
<keyword evidence="1" id="KW-0472">Membrane</keyword>
<protein>
    <recommendedName>
        <fullName evidence="2">DUF4395 domain-containing protein</fullName>
    </recommendedName>
</protein>
<reference evidence="3" key="1">
    <citation type="submission" date="2018-06" db="EMBL/GenBank/DDBJ databases">
        <authorList>
            <person name="Zhirakovskaya E."/>
        </authorList>
    </citation>
    <scope>NUCLEOTIDE SEQUENCE</scope>
</reference>
<evidence type="ECO:0000256" key="1">
    <source>
        <dbReference type="SAM" id="Phobius"/>
    </source>
</evidence>
<feature type="transmembrane region" description="Helical" evidence="1">
    <location>
        <begin position="142"/>
        <end position="163"/>
    </location>
</feature>
<feature type="transmembrane region" description="Helical" evidence="1">
    <location>
        <begin position="111"/>
        <end position="136"/>
    </location>
</feature>
<organism evidence="3">
    <name type="scientific">hydrothermal vent metagenome</name>
    <dbReference type="NCBI Taxonomy" id="652676"/>
    <lineage>
        <taxon>unclassified sequences</taxon>
        <taxon>metagenomes</taxon>
        <taxon>ecological metagenomes</taxon>
    </lineage>
</organism>
<keyword evidence="1" id="KW-1133">Transmembrane helix</keyword>
<dbReference type="Pfam" id="PF14340">
    <property type="entry name" value="DUF4395"/>
    <property type="match status" value="1"/>
</dbReference>
<dbReference type="AlphaFoldDB" id="A0A3B0SPA2"/>
<feature type="transmembrane region" description="Helical" evidence="1">
    <location>
        <begin position="45"/>
        <end position="65"/>
    </location>
</feature>
<name>A0A3B0SPA2_9ZZZZ</name>
<dbReference type="InterPro" id="IPR025508">
    <property type="entry name" value="DUF4395"/>
</dbReference>
<feature type="transmembrane region" description="Helical" evidence="1">
    <location>
        <begin position="71"/>
        <end position="91"/>
    </location>
</feature>